<accession>A0A6A4IJY6</accession>
<reference evidence="2" key="1">
    <citation type="journal article" date="2019" name="Environ. Microbiol.">
        <title>Fungal ecological strategies reflected in gene transcription - a case study of two litter decomposers.</title>
        <authorList>
            <person name="Barbi F."/>
            <person name="Kohler A."/>
            <person name="Barry K."/>
            <person name="Baskaran P."/>
            <person name="Daum C."/>
            <person name="Fauchery L."/>
            <person name="Ihrmark K."/>
            <person name="Kuo A."/>
            <person name="LaButti K."/>
            <person name="Lipzen A."/>
            <person name="Morin E."/>
            <person name="Grigoriev I.V."/>
            <person name="Henrissat B."/>
            <person name="Lindahl B."/>
            <person name="Martin F."/>
        </authorList>
    </citation>
    <scope>NUCLEOTIDE SEQUENCE</scope>
    <source>
        <strain evidence="2">JB14</strain>
    </source>
</reference>
<dbReference type="Proteomes" id="UP000799118">
    <property type="component" value="Unassembled WGS sequence"/>
</dbReference>
<dbReference type="OrthoDB" id="416253at2759"/>
<dbReference type="GO" id="GO:0016491">
    <property type="term" value="F:oxidoreductase activity"/>
    <property type="evidence" value="ECO:0007669"/>
    <property type="project" value="InterPro"/>
</dbReference>
<sequence>MKEGKLKHWWKEMEQVKKEGLAKSIGVSNFTVDHLQVILEDAAVIPAVNQIELHPYVWDTASEVYSFCKQNGIVVASFGGLSRIVRGLGGPVDPVLASASERLLKESGTRVSPSQVLSKWFIPKGVVGITTSSKASPIKEALSNASLPNLTTKLLRLKLKGPSRIIVSF</sequence>
<evidence type="ECO:0000313" key="2">
    <source>
        <dbReference type="EMBL" id="KAE9409518.1"/>
    </source>
</evidence>
<name>A0A6A4IJY6_9AGAR</name>
<organism evidence="2 3">
    <name type="scientific">Gymnopus androsaceus JB14</name>
    <dbReference type="NCBI Taxonomy" id="1447944"/>
    <lineage>
        <taxon>Eukaryota</taxon>
        <taxon>Fungi</taxon>
        <taxon>Dikarya</taxon>
        <taxon>Basidiomycota</taxon>
        <taxon>Agaricomycotina</taxon>
        <taxon>Agaricomycetes</taxon>
        <taxon>Agaricomycetidae</taxon>
        <taxon>Agaricales</taxon>
        <taxon>Marasmiineae</taxon>
        <taxon>Omphalotaceae</taxon>
        <taxon>Gymnopus</taxon>
    </lineage>
</organism>
<protein>
    <recommendedName>
        <fullName evidence="1">NADP-dependent oxidoreductase domain-containing protein</fullName>
    </recommendedName>
</protein>
<feature type="domain" description="NADP-dependent oxidoreductase" evidence="1">
    <location>
        <begin position="9"/>
        <end position="151"/>
    </location>
</feature>
<dbReference type="EMBL" id="ML769387">
    <property type="protein sequence ID" value="KAE9409518.1"/>
    <property type="molecule type" value="Genomic_DNA"/>
</dbReference>
<dbReference type="Pfam" id="PF00248">
    <property type="entry name" value="Aldo_ket_red"/>
    <property type="match status" value="1"/>
</dbReference>
<evidence type="ECO:0000259" key="1">
    <source>
        <dbReference type="Pfam" id="PF00248"/>
    </source>
</evidence>
<keyword evidence="3" id="KW-1185">Reference proteome</keyword>
<dbReference type="InterPro" id="IPR020471">
    <property type="entry name" value="AKR"/>
</dbReference>
<gene>
    <name evidence="2" type="ORF">BT96DRAFT_1084844</name>
</gene>
<dbReference type="InterPro" id="IPR023210">
    <property type="entry name" value="NADP_OxRdtase_dom"/>
</dbReference>
<dbReference type="Gene3D" id="3.20.20.100">
    <property type="entry name" value="NADP-dependent oxidoreductase domain"/>
    <property type="match status" value="1"/>
</dbReference>
<dbReference type="SUPFAM" id="SSF51430">
    <property type="entry name" value="NAD(P)-linked oxidoreductase"/>
    <property type="match status" value="1"/>
</dbReference>
<dbReference type="PRINTS" id="PR00069">
    <property type="entry name" value="ALDKETRDTASE"/>
</dbReference>
<dbReference type="PANTHER" id="PTHR11732">
    <property type="entry name" value="ALDO/KETO REDUCTASE"/>
    <property type="match status" value="1"/>
</dbReference>
<evidence type="ECO:0000313" key="3">
    <source>
        <dbReference type="Proteomes" id="UP000799118"/>
    </source>
</evidence>
<dbReference type="InterPro" id="IPR036812">
    <property type="entry name" value="NAD(P)_OxRdtase_dom_sf"/>
</dbReference>
<proteinExistence type="predicted"/>
<dbReference type="PROSITE" id="PS00062">
    <property type="entry name" value="ALDOKETO_REDUCTASE_2"/>
    <property type="match status" value="1"/>
</dbReference>
<dbReference type="InterPro" id="IPR018170">
    <property type="entry name" value="Aldo/ket_reductase_CS"/>
</dbReference>
<dbReference type="AlphaFoldDB" id="A0A6A4IJY6"/>